<organism evidence="1 2">
    <name type="scientific">Amycolatopsis mediterranei (strain U-32)</name>
    <dbReference type="NCBI Taxonomy" id="749927"/>
    <lineage>
        <taxon>Bacteria</taxon>
        <taxon>Bacillati</taxon>
        <taxon>Actinomycetota</taxon>
        <taxon>Actinomycetes</taxon>
        <taxon>Pseudonocardiales</taxon>
        <taxon>Pseudonocardiaceae</taxon>
        <taxon>Amycolatopsis</taxon>
    </lineage>
</organism>
<dbReference type="HOGENOM" id="CLU_1017966_0_0_11"/>
<sequence>MRVENAVGKLHKNAGVRVPGLREALGPELREFWGVRDTDPAQRVCAVVYLRLMEVLRSMVEPEPKLERLVHVAYNIEPVPLDRNLAARLENLLGRSARSFQRDLRPFRDELFVSLRTAKRPLAEPDIREAESRFAGGVRTVPGSPIESFHLDSAAVVRWFLDRLWCAPADAGHEPIVVDLGARGAWLCVFGDQGALEEYRGTVGCPWPLSRSGTGRELARTAHRAAAGLLVNPSSSRGTGAERAFSLPLSLLAELVRGFPN</sequence>
<dbReference type="eggNOG" id="ENOG50325CT">
    <property type="taxonomic scope" value="Bacteria"/>
</dbReference>
<reference evidence="1 2" key="1">
    <citation type="journal article" date="2010" name="Cell Res.">
        <title>Complete genome sequence of the rifamycin SV-producing Amycolatopsis mediterranei U32 revealed its genetic characteristics in phylogeny and metabolism.</title>
        <authorList>
            <person name="Zhao W."/>
            <person name="Zhong Y."/>
            <person name="Yuan H."/>
            <person name="Wang J."/>
            <person name="Zheng H."/>
            <person name="Wang Y."/>
            <person name="Cen X."/>
            <person name="Xu F."/>
            <person name="Bai J."/>
            <person name="Han X."/>
            <person name="Lu G."/>
            <person name="Zhu Y."/>
            <person name="Shao Z."/>
            <person name="Yan H."/>
            <person name="Li C."/>
            <person name="Peng N."/>
            <person name="Zhang Z."/>
            <person name="Zhang Y."/>
            <person name="Lin W."/>
            <person name="Fan Y."/>
            <person name="Qin Z."/>
            <person name="Hu Y."/>
            <person name="Zhu B."/>
            <person name="Wang S."/>
            <person name="Ding X."/>
            <person name="Zhao G.P."/>
        </authorList>
    </citation>
    <scope>NUCLEOTIDE SEQUENCE [LARGE SCALE GENOMIC DNA]</scope>
    <source>
        <strain evidence="2">U-32</strain>
    </source>
</reference>
<name>A0A0H3CZQ2_AMYMU</name>
<dbReference type="KEGG" id="amd:AMED_1606"/>
<accession>A0A0H3CZQ2</accession>
<evidence type="ECO:0000313" key="1">
    <source>
        <dbReference type="EMBL" id="ADJ43419.1"/>
    </source>
</evidence>
<proteinExistence type="predicted"/>
<dbReference type="EMBL" id="CP002000">
    <property type="protein sequence ID" value="ADJ43419.1"/>
    <property type="molecule type" value="Genomic_DNA"/>
</dbReference>
<gene>
    <name evidence="1" type="ordered locus">AMED_1606</name>
</gene>
<dbReference type="Proteomes" id="UP000000328">
    <property type="component" value="Chromosome"/>
</dbReference>
<dbReference type="GeneID" id="92869396"/>
<dbReference type="RefSeq" id="WP_013223505.1">
    <property type="nucleotide sequence ID" value="NC_014318.1"/>
</dbReference>
<evidence type="ECO:0000313" key="2">
    <source>
        <dbReference type="Proteomes" id="UP000000328"/>
    </source>
</evidence>
<dbReference type="AlphaFoldDB" id="A0A0H3CZQ2"/>
<dbReference type="PATRIC" id="fig|749927.5.peg.1652"/>
<dbReference type="OrthoDB" id="3630853at2"/>
<protein>
    <submittedName>
        <fullName evidence="1">Uncharacterized protein</fullName>
    </submittedName>
</protein>